<evidence type="ECO:0000313" key="1">
    <source>
        <dbReference type="EMBL" id="KKL44872.1"/>
    </source>
</evidence>
<feature type="non-terminal residue" evidence="1">
    <location>
        <position position="133"/>
    </location>
</feature>
<dbReference type="EMBL" id="LAZR01034596">
    <property type="protein sequence ID" value="KKL44872.1"/>
    <property type="molecule type" value="Genomic_DNA"/>
</dbReference>
<accession>A0A0F9F1D7</accession>
<sequence>MADKKYTYIVGISDLEMTWRLFEKRTKYEIRKCPYEAWYSFGDLELLHGLEDFDKFHKETRPDRKINKEFIYQVWKDWKPNIRLYYCKGSFALISWGKEKGYYLMAARNKSYKTEGQPSMILWQVMKDLNELG</sequence>
<gene>
    <name evidence="1" type="ORF">LCGC14_2361360</name>
</gene>
<protein>
    <submittedName>
        <fullName evidence="1">Uncharacterized protein</fullName>
    </submittedName>
</protein>
<proteinExistence type="predicted"/>
<comment type="caution">
    <text evidence="1">The sequence shown here is derived from an EMBL/GenBank/DDBJ whole genome shotgun (WGS) entry which is preliminary data.</text>
</comment>
<dbReference type="AlphaFoldDB" id="A0A0F9F1D7"/>
<organism evidence="1">
    <name type="scientific">marine sediment metagenome</name>
    <dbReference type="NCBI Taxonomy" id="412755"/>
    <lineage>
        <taxon>unclassified sequences</taxon>
        <taxon>metagenomes</taxon>
        <taxon>ecological metagenomes</taxon>
    </lineage>
</organism>
<name>A0A0F9F1D7_9ZZZZ</name>
<dbReference type="Gene3D" id="3.40.630.30">
    <property type="match status" value="1"/>
</dbReference>
<reference evidence="1" key="1">
    <citation type="journal article" date="2015" name="Nature">
        <title>Complex archaea that bridge the gap between prokaryotes and eukaryotes.</title>
        <authorList>
            <person name="Spang A."/>
            <person name="Saw J.H."/>
            <person name="Jorgensen S.L."/>
            <person name="Zaremba-Niedzwiedzka K."/>
            <person name="Martijn J."/>
            <person name="Lind A.E."/>
            <person name="van Eijk R."/>
            <person name="Schleper C."/>
            <person name="Guy L."/>
            <person name="Ettema T.J."/>
        </authorList>
    </citation>
    <scope>NUCLEOTIDE SEQUENCE</scope>
</reference>